<evidence type="ECO:0000256" key="9">
    <source>
        <dbReference type="SAM" id="Phobius"/>
    </source>
</evidence>
<keyword evidence="3" id="KW-0999">Mitochondrion inner membrane</keyword>
<dbReference type="InterPro" id="IPR044202">
    <property type="entry name" value="LETM1/MDM38-like"/>
</dbReference>
<keyword evidence="2 9" id="KW-0812">Transmembrane</keyword>
<dbReference type="OrthoDB" id="275278at2759"/>
<evidence type="ECO:0000256" key="3">
    <source>
        <dbReference type="ARBA" id="ARBA00022792"/>
    </source>
</evidence>
<dbReference type="AlphaFoldDB" id="A0A8S0PX79"/>
<keyword evidence="4 9" id="KW-1133">Transmembrane helix</keyword>
<feature type="region of interest" description="Disordered" evidence="8">
    <location>
        <begin position="119"/>
        <end position="149"/>
    </location>
</feature>
<evidence type="ECO:0000256" key="6">
    <source>
        <dbReference type="ARBA" id="ARBA00023136"/>
    </source>
</evidence>
<feature type="domain" description="Letm1 RBD" evidence="10">
    <location>
        <begin position="250"/>
        <end position="286"/>
    </location>
</feature>
<comment type="caution">
    <text evidence="11">The sequence shown here is derived from an EMBL/GenBank/DDBJ whole genome shotgun (WGS) entry which is preliminary data.</text>
</comment>
<keyword evidence="7" id="KW-0175">Coiled coil</keyword>
<evidence type="ECO:0000256" key="5">
    <source>
        <dbReference type="ARBA" id="ARBA00023128"/>
    </source>
</evidence>
<dbReference type="PANTHER" id="PTHR14009">
    <property type="entry name" value="LEUCINE ZIPPER-EF-HAND CONTAINING TRANSMEMBRANE PROTEIN"/>
    <property type="match status" value="1"/>
</dbReference>
<sequence length="304" mass="34745">MASRAILRRKRYLFYSLNRTSNLVQRAPSFERGSPSRVPDSWNRSCVVSYSSSNGDPTAKEDSNSLTKDVAPSTLTAGIIWHRFSEAPTLSYEIRKPRVLFPLALGWKKEYAHYSSTAAAGQPEFNSDDDKNEEPKIKQKREASPEECDQAVEGLSTVKAKAKAKAKQLQKSQKRAESILRKMWAMLLGIGPAFRTVASMNREDWAKKFQHWKDEFKSTLQHYWLGTKLLWADVRISLRLLLKLADGKTLSRRERQQLTRTTADIFRLVPVAVFIIVPFMEFLLPLSKTAKSGNPKLTVFPFYR</sequence>
<dbReference type="Pfam" id="PF07766">
    <property type="entry name" value="LETM1_RBD"/>
    <property type="match status" value="1"/>
</dbReference>
<dbReference type="EMBL" id="CACTIH010000275">
    <property type="protein sequence ID" value="CAA2958613.1"/>
    <property type="molecule type" value="Genomic_DNA"/>
</dbReference>
<evidence type="ECO:0000256" key="2">
    <source>
        <dbReference type="ARBA" id="ARBA00022692"/>
    </source>
</evidence>
<comment type="subcellular location">
    <subcellularLocation>
        <location evidence="1">Mitochondrion inner membrane</location>
        <topology evidence="1">Single-pass membrane protein</topology>
    </subcellularLocation>
</comment>
<feature type="transmembrane region" description="Helical" evidence="9">
    <location>
        <begin position="263"/>
        <end position="284"/>
    </location>
</feature>
<dbReference type="GO" id="GO:0005743">
    <property type="term" value="C:mitochondrial inner membrane"/>
    <property type="evidence" value="ECO:0007669"/>
    <property type="project" value="UniProtKB-SubCell"/>
</dbReference>
<evidence type="ECO:0000256" key="1">
    <source>
        <dbReference type="ARBA" id="ARBA00004434"/>
    </source>
</evidence>
<gene>
    <name evidence="11" type="ORF">OLEA9_A017663</name>
</gene>
<dbReference type="InterPro" id="IPR033122">
    <property type="entry name" value="LETM1-like_RBD"/>
</dbReference>
<evidence type="ECO:0000259" key="10">
    <source>
        <dbReference type="Pfam" id="PF07766"/>
    </source>
</evidence>
<keyword evidence="5" id="KW-0496">Mitochondrion</keyword>
<evidence type="ECO:0000256" key="4">
    <source>
        <dbReference type="ARBA" id="ARBA00022989"/>
    </source>
</evidence>
<protein>
    <submittedName>
        <fullName evidence="11">Mitochondrial proton calcium exchanger -like</fullName>
    </submittedName>
</protein>
<evidence type="ECO:0000313" key="11">
    <source>
        <dbReference type="EMBL" id="CAA2958613.1"/>
    </source>
</evidence>
<dbReference type="GO" id="GO:0043022">
    <property type="term" value="F:ribosome binding"/>
    <property type="evidence" value="ECO:0007669"/>
    <property type="project" value="InterPro"/>
</dbReference>
<dbReference type="GO" id="GO:0030003">
    <property type="term" value="P:intracellular monoatomic cation homeostasis"/>
    <property type="evidence" value="ECO:0007669"/>
    <property type="project" value="TreeGrafter"/>
</dbReference>
<feature type="coiled-coil region" evidence="7">
    <location>
        <begin position="152"/>
        <end position="179"/>
    </location>
</feature>
<dbReference type="Proteomes" id="UP000594638">
    <property type="component" value="Unassembled WGS sequence"/>
</dbReference>
<evidence type="ECO:0000256" key="7">
    <source>
        <dbReference type="SAM" id="Coils"/>
    </source>
</evidence>
<keyword evidence="6 9" id="KW-0472">Membrane</keyword>
<accession>A0A8S0PX79</accession>
<reference evidence="11 12" key="1">
    <citation type="submission" date="2019-12" db="EMBL/GenBank/DDBJ databases">
        <authorList>
            <person name="Alioto T."/>
            <person name="Alioto T."/>
            <person name="Gomez Garrido J."/>
        </authorList>
    </citation>
    <scope>NUCLEOTIDE SEQUENCE [LARGE SCALE GENOMIC DNA]</scope>
</reference>
<keyword evidence="12" id="KW-1185">Reference proteome</keyword>
<evidence type="ECO:0000256" key="8">
    <source>
        <dbReference type="SAM" id="MobiDB-lite"/>
    </source>
</evidence>
<evidence type="ECO:0000313" key="12">
    <source>
        <dbReference type="Proteomes" id="UP000594638"/>
    </source>
</evidence>
<feature type="compositionally biased region" description="Basic and acidic residues" evidence="8">
    <location>
        <begin position="133"/>
        <end position="144"/>
    </location>
</feature>
<proteinExistence type="predicted"/>
<dbReference type="PANTHER" id="PTHR14009:SF1">
    <property type="entry name" value="MITOCHONDRIAL PROTON_CALCIUM EXCHANGER PROTEIN"/>
    <property type="match status" value="1"/>
</dbReference>
<name>A0A8S0PX79_OLEEU</name>
<organism evidence="11 12">
    <name type="scientific">Olea europaea subsp. europaea</name>
    <dbReference type="NCBI Taxonomy" id="158383"/>
    <lineage>
        <taxon>Eukaryota</taxon>
        <taxon>Viridiplantae</taxon>
        <taxon>Streptophyta</taxon>
        <taxon>Embryophyta</taxon>
        <taxon>Tracheophyta</taxon>
        <taxon>Spermatophyta</taxon>
        <taxon>Magnoliopsida</taxon>
        <taxon>eudicotyledons</taxon>
        <taxon>Gunneridae</taxon>
        <taxon>Pentapetalae</taxon>
        <taxon>asterids</taxon>
        <taxon>lamiids</taxon>
        <taxon>Lamiales</taxon>
        <taxon>Oleaceae</taxon>
        <taxon>Oleeae</taxon>
        <taxon>Olea</taxon>
    </lineage>
</organism>
<dbReference type="Gramene" id="OE9A017663T1">
    <property type="protein sequence ID" value="OE9A017663C1"/>
    <property type="gene ID" value="OE9A017663"/>
</dbReference>